<dbReference type="EMBL" id="JBEZFP010000158">
    <property type="protein sequence ID" value="MEU8139161.1"/>
    <property type="molecule type" value="Genomic_DNA"/>
</dbReference>
<keyword evidence="1" id="KW-0732">Signal</keyword>
<dbReference type="RefSeq" id="WP_358363068.1">
    <property type="nucleotide sequence ID" value="NZ_JBEZFP010000158.1"/>
</dbReference>
<evidence type="ECO:0000313" key="3">
    <source>
        <dbReference type="Proteomes" id="UP001551482"/>
    </source>
</evidence>
<keyword evidence="3" id="KW-1185">Reference proteome</keyword>
<dbReference type="Proteomes" id="UP001551482">
    <property type="component" value="Unassembled WGS sequence"/>
</dbReference>
<accession>A0ABV3DTX0</accession>
<feature type="signal peptide" evidence="1">
    <location>
        <begin position="1"/>
        <end position="34"/>
    </location>
</feature>
<organism evidence="2 3">
    <name type="scientific">Streptodolium elevatio</name>
    <dbReference type="NCBI Taxonomy" id="3157996"/>
    <lineage>
        <taxon>Bacteria</taxon>
        <taxon>Bacillati</taxon>
        <taxon>Actinomycetota</taxon>
        <taxon>Actinomycetes</taxon>
        <taxon>Kitasatosporales</taxon>
        <taxon>Streptomycetaceae</taxon>
        <taxon>Streptodolium</taxon>
    </lineage>
</organism>
<evidence type="ECO:0000313" key="2">
    <source>
        <dbReference type="EMBL" id="MEU8139161.1"/>
    </source>
</evidence>
<name>A0ABV3DTX0_9ACTN</name>
<evidence type="ECO:0008006" key="4">
    <source>
        <dbReference type="Google" id="ProtNLM"/>
    </source>
</evidence>
<sequence>MGRAVPAGCRMLHAGLCAVSAVALVAVGAPTAEAGARGCNGPTCISVVGSGLRVETISASTTWNGDSTGHIHIWGGGTDRDSATGFWGYHQEFTGPVHRDLANRAVLCAEGWEHTGGGLQSRGSACADARF</sequence>
<evidence type="ECO:0000256" key="1">
    <source>
        <dbReference type="SAM" id="SignalP"/>
    </source>
</evidence>
<gene>
    <name evidence="2" type="ORF">AB0C36_37395</name>
</gene>
<feature type="chain" id="PRO_5046554309" description="Secreted protein" evidence="1">
    <location>
        <begin position="35"/>
        <end position="131"/>
    </location>
</feature>
<protein>
    <recommendedName>
        <fullName evidence="4">Secreted protein</fullName>
    </recommendedName>
</protein>
<proteinExistence type="predicted"/>
<reference evidence="2 3" key="1">
    <citation type="submission" date="2024-06" db="EMBL/GenBank/DDBJ databases">
        <title>The Natural Products Discovery Center: Release of the First 8490 Sequenced Strains for Exploring Actinobacteria Biosynthetic Diversity.</title>
        <authorList>
            <person name="Kalkreuter E."/>
            <person name="Kautsar S.A."/>
            <person name="Yang D."/>
            <person name="Bader C.D."/>
            <person name="Teijaro C.N."/>
            <person name="Fluegel L."/>
            <person name="Davis C.M."/>
            <person name="Simpson J.R."/>
            <person name="Lauterbach L."/>
            <person name="Steele A.D."/>
            <person name="Gui C."/>
            <person name="Meng S."/>
            <person name="Li G."/>
            <person name="Viehrig K."/>
            <person name="Ye F."/>
            <person name="Su P."/>
            <person name="Kiefer A.F."/>
            <person name="Nichols A."/>
            <person name="Cepeda A.J."/>
            <person name="Yan W."/>
            <person name="Fan B."/>
            <person name="Jiang Y."/>
            <person name="Adhikari A."/>
            <person name="Zheng C.-J."/>
            <person name="Schuster L."/>
            <person name="Cowan T.M."/>
            <person name="Smanski M.J."/>
            <person name="Chevrette M.G."/>
            <person name="De Carvalho L.P.S."/>
            <person name="Shen B."/>
        </authorList>
    </citation>
    <scope>NUCLEOTIDE SEQUENCE [LARGE SCALE GENOMIC DNA]</scope>
    <source>
        <strain evidence="2 3">NPDC048946</strain>
    </source>
</reference>
<comment type="caution">
    <text evidence="2">The sequence shown here is derived from an EMBL/GenBank/DDBJ whole genome shotgun (WGS) entry which is preliminary data.</text>
</comment>